<dbReference type="EMBL" id="JAXIOK010000022">
    <property type="protein sequence ID" value="KAK4744983.1"/>
    <property type="molecule type" value="Genomic_DNA"/>
</dbReference>
<evidence type="ECO:0000313" key="3">
    <source>
        <dbReference type="Proteomes" id="UP001345219"/>
    </source>
</evidence>
<evidence type="ECO:0000256" key="1">
    <source>
        <dbReference type="SAM" id="MobiDB-lite"/>
    </source>
</evidence>
<gene>
    <name evidence="2" type="ORF">SAY87_011295</name>
</gene>
<dbReference type="AlphaFoldDB" id="A0AAN7JJ30"/>
<organism evidence="2 3">
    <name type="scientific">Trapa incisa</name>
    <dbReference type="NCBI Taxonomy" id="236973"/>
    <lineage>
        <taxon>Eukaryota</taxon>
        <taxon>Viridiplantae</taxon>
        <taxon>Streptophyta</taxon>
        <taxon>Embryophyta</taxon>
        <taxon>Tracheophyta</taxon>
        <taxon>Spermatophyta</taxon>
        <taxon>Magnoliopsida</taxon>
        <taxon>eudicotyledons</taxon>
        <taxon>Gunneridae</taxon>
        <taxon>Pentapetalae</taxon>
        <taxon>rosids</taxon>
        <taxon>malvids</taxon>
        <taxon>Myrtales</taxon>
        <taxon>Lythraceae</taxon>
        <taxon>Trapa</taxon>
    </lineage>
</organism>
<sequence>MSAVVRKSPRNPRIDKLTLQVRIAGVTQQEEGSSHHVRGDVHEEARQGRGLEAAEDARHHVWRLGRRDPCRSVRTSLLLRREGGTQARFLGPPSVFFLIGNWSSLSIILSACLSSDD</sequence>
<comment type="caution">
    <text evidence="2">The sequence shown here is derived from an EMBL/GenBank/DDBJ whole genome shotgun (WGS) entry which is preliminary data.</text>
</comment>
<feature type="compositionally biased region" description="Basic and acidic residues" evidence="1">
    <location>
        <begin position="32"/>
        <end position="49"/>
    </location>
</feature>
<reference evidence="2 3" key="1">
    <citation type="journal article" date="2023" name="Hortic Res">
        <title>Pangenome of water caltrop reveals structural variations and asymmetric subgenome divergence after allopolyploidization.</title>
        <authorList>
            <person name="Zhang X."/>
            <person name="Chen Y."/>
            <person name="Wang L."/>
            <person name="Yuan Y."/>
            <person name="Fang M."/>
            <person name="Shi L."/>
            <person name="Lu R."/>
            <person name="Comes H.P."/>
            <person name="Ma Y."/>
            <person name="Chen Y."/>
            <person name="Huang G."/>
            <person name="Zhou Y."/>
            <person name="Zheng Z."/>
            <person name="Qiu Y."/>
        </authorList>
    </citation>
    <scope>NUCLEOTIDE SEQUENCE [LARGE SCALE GENOMIC DNA]</scope>
    <source>
        <tissue evidence="2">Roots</tissue>
    </source>
</reference>
<accession>A0AAN7JJ30</accession>
<evidence type="ECO:0000313" key="2">
    <source>
        <dbReference type="EMBL" id="KAK4744983.1"/>
    </source>
</evidence>
<feature type="region of interest" description="Disordered" evidence="1">
    <location>
        <begin position="28"/>
        <end position="52"/>
    </location>
</feature>
<dbReference type="Proteomes" id="UP001345219">
    <property type="component" value="Chromosome 9"/>
</dbReference>
<name>A0AAN7JJ30_9MYRT</name>
<proteinExistence type="predicted"/>
<protein>
    <submittedName>
        <fullName evidence="2">Uncharacterized protein</fullName>
    </submittedName>
</protein>
<keyword evidence="3" id="KW-1185">Reference proteome</keyword>